<evidence type="ECO:0000313" key="3">
    <source>
        <dbReference type="Proteomes" id="UP000230852"/>
    </source>
</evidence>
<accession>A0A2H0U1R5</accession>
<gene>
    <name evidence="2" type="ORF">COU28_00575</name>
</gene>
<sequence>MIKKENNSAFVDGQNLYMGTRSEQEPWNIDLAKFRYYLSKKYNVEKAYYFLGYLNEENQDLYAKIQEAGFILVFKKHTDIMAGKKKGNVDTDIVFSIMKKYTKKNYLIK</sequence>
<dbReference type="GO" id="GO:0004540">
    <property type="term" value="F:RNA nuclease activity"/>
    <property type="evidence" value="ECO:0007669"/>
    <property type="project" value="InterPro"/>
</dbReference>
<reference evidence="3" key="1">
    <citation type="submission" date="2017-09" db="EMBL/GenBank/DDBJ databases">
        <title>Depth-based differentiation of microbial function through sediment-hosted aquifers and enrichment of novel symbionts in the deep terrestrial subsurface.</title>
        <authorList>
            <person name="Probst A.J."/>
            <person name="Ladd B."/>
            <person name="Jarett J.K."/>
            <person name="Geller-Mcgrath D.E."/>
            <person name="Sieber C.M.K."/>
            <person name="Emerson J.B."/>
            <person name="Anantharaman K."/>
            <person name="Thomas B.C."/>
            <person name="Malmstrom R."/>
            <person name="Stieglmeier M."/>
            <person name="Klingl A."/>
            <person name="Woyke T."/>
            <person name="Ryan C.M."/>
            <person name="Banfield J.F."/>
        </authorList>
    </citation>
    <scope>NUCLEOTIDE SEQUENCE [LARGE SCALE GENOMIC DNA]</scope>
</reference>
<protein>
    <recommendedName>
        <fullName evidence="1">NYN domain-containing protein</fullName>
    </recommendedName>
</protein>
<feature type="domain" description="NYN" evidence="1">
    <location>
        <begin position="10"/>
        <end position="100"/>
    </location>
</feature>
<evidence type="ECO:0000313" key="2">
    <source>
        <dbReference type="EMBL" id="PIR78633.1"/>
    </source>
</evidence>
<organism evidence="2 3">
    <name type="scientific">Candidatus Magasanikbacteria bacterium CG10_big_fil_rev_8_21_14_0_10_36_16</name>
    <dbReference type="NCBI Taxonomy" id="1974645"/>
    <lineage>
        <taxon>Bacteria</taxon>
        <taxon>Candidatus Magasanikiibacteriota</taxon>
    </lineage>
</organism>
<dbReference type="EMBL" id="PFBU01000009">
    <property type="protein sequence ID" value="PIR78633.1"/>
    <property type="molecule type" value="Genomic_DNA"/>
</dbReference>
<comment type="caution">
    <text evidence="2">The sequence shown here is derived from an EMBL/GenBank/DDBJ whole genome shotgun (WGS) entry which is preliminary data.</text>
</comment>
<name>A0A2H0U1R5_9BACT</name>
<dbReference type="AlphaFoldDB" id="A0A2H0U1R5"/>
<dbReference type="InterPro" id="IPR021139">
    <property type="entry name" value="NYN"/>
</dbReference>
<dbReference type="Gene3D" id="3.40.50.1010">
    <property type="entry name" value="5'-nuclease"/>
    <property type="match status" value="1"/>
</dbReference>
<evidence type="ECO:0000259" key="1">
    <source>
        <dbReference type="Pfam" id="PF01936"/>
    </source>
</evidence>
<dbReference type="Proteomes" id="UP000230852">
    <property type="component" value="Unassembled WGS sequence"/>
</dbReference>
<proteinExistence type="predicted"/>
<dbReference type="Pfam" id="PF01936">
    <property type="entry name" value="NYN"/>
    <property type="match status" value="1"/>
</dbReference>